<evidence type="ECO:0008006" key="3">
    <source>
        <dbReference type="Google" id="ProtNLM"/>
    </source>
</evidence>
<protein>
    <recommendedName>
        <fullName evidence="3">VWFA domain-containing protein</fullName>
    </recommendedName>
</protein>
<proteinExistence type="predicted"/>
<sequence>MSLFPRIRHRLAGAVVLLAVLVIVTACSSAAPQHGELADDQRILASCDPSAPPASLVEIDGTGSSASDQITAERMEAIESVVRRTAICSGQLGVLVFSSSSAATTMLFDEPLQLEGATDNARLKRVPEVVSDVMAKIRAAYTPAVTRLDQNGSDITAQYRLANEWITQLGGKLRLHLYVFTDGFQNVGVNLGARALSKQEAEALANQVNVPKLTGATVVIAGLGRVAGVAPRSDVVEGLVAYYDALCRESGAAKCLSVTDYTAAGQ</sequence>
<gene>
    <name evidence="1" type="ORF">L1857_08525</name>
</gene>
<reference evidence="1" key="1">
    <citation type="submission" date="2022-01" db="EMBL/GenBank/DDBJ databases">
        <title>PSI-footprinting approach for the identification of protein synthesis inhibitor producers.</title>
        <authorList>
            <person name="Handel F."/>
            <person name="Kulik A."/>
            <person name="Wex K.W."/>
            <person name="Berscheid A."/>
            <person name="Saur J.S."/>
            <person name="Winkler A."/>
            <person name="Wibberg D."/>
            <person name="Kalinowski J."/>
            <person name="Broetz-Oesterhelt H."/>
            <person name="Mast Y."/>
        </authorList>
    </citation>
    <scope>NUCLEOTIDE SEQUENCE</scope>
    <source>
        <strain evidence="1">KNN 49.3e</strain>
    </source>
</reference>
<name>A0ABY4NS37_9PSEU</name>
<dbReference type="EMBL" id="CP091196">
    <property type="protein sequence ID" value="UQS22858.1"/>
    <property type="molecule type" value="Genomic_DNA"/>
</dbReference>
<evidence type="ECO:0000313" key="1">
    <source>
        <dbReference type="EMBL" id="UQS22858.1"/>
    </source>
</evidence>
<accession>A0ABY4NS37</accession>
<dbReference type="Proteomes" id="UP000830158">
    <property type="component" value="Chromosome"/>
</dbReference>
<dbReference type="RefSeq" id="WP_116112852.1">
    <property type="nucleotide sequence ID" value="NZ_CP091196.1"/>
</dbReference>
<keyword evidence="2" id="KW-1185">Reference proteome</keyword>
<dbReference type="PROSITE" id="PS51257">
    <property type="entry name" value="PROKAR_LIPOPROTEIN"/>
    <property type="match status" value="1"/>
</dbReference>
<organism evidence="1 2">
    <name type="scientific">Amycolatopsis thermalba</name>
    <dbReference type="NCBI Taxonomy" id="944492"/>
    <lineage>
        <taxon>Bacteria</taxon>
        <taxon>Bacillati</taxon>
        <taxon>Actinomycetota</taxon>
        <taxon>Actinomycetes</taxon>
        <taxon>Pseudonocardiales</taxon>
        <taxon>Pseudonocardiaceae</taxon>
        <taxon>Amycolatopsis</taxon>
    </lineage>
</organism>
<evidence type="ECO:0000313" key="2">
    <source>
        <dbReference type="Proteomes" id="UP000830158"/>
    </source>
</evidence>